<feature type="chain" id="PRO_5003682502" description="N-acetylmuramoyl-L-alanine amidase AmiC" evidence="11">
    <location>
        <begin position="19"/>
        <end position="475"/>
    </location>
</feature>
<dbReference type="EC" id="3.5.1.28" evidence="4"/>
<evidence type="ECO:0000256" key="3">
    <source>
        <dbReference type="ARBA" id="ARBA00010860"/>
    </source>
</evidence>
<evidence type="ECO:0000256" key="1">
    <source>
        <dbReference type="ARBA" id="ARBA00001561"/>
    </source>
</evidence>
<dbReference type="STRING" id="765911.Thivi_4000"/>
<feature type="domain" description="LysM" evidence="12">
    <location>
        <begin position="427"/>
        <end position="471"/>
    </location>
</feature>
<dbReference type="InterPro" id="IPR050695">
    <property type="entry name" value="N-acetylmuramoyl_amidase_3"/>
</dbReference>
<dbReference type="InterPro" id="IPR002508">
    <property type="entry name" value="MurNAc-LAA_cat"/>
</dbReference>
<protein>
    <recommendedName>
        <fullName evidence="9">N-acetylmuramoyl-L-alanine amidase AmiC</fullName>
        <ecNumber evidence="4">3.5.1.28</ecNumber>
    </recommendedName>
</protein>
<dbReference type="PROSITE" id="PS51782">
    <property type="entry name" value="LYSM"/>
    <property type="match status" value="1"/>
</dbReference>
<feature type="region of interest" description="Disordered" evidence="10">
    <location>
        <begin position="403"/>
        <end position="433"/>
    </location>
</feature>
<dbReference type="Pfam" id="PF11741">
    <property type="entry name" value="AMIN"/>
    <property type="match status" value="1"/>
</dbReference>
<dbReference type="PANTHER" id="PTHR30404:SF0">
    <property type="entry name" value="N-ACETYLMURAMOYL-L-ALANINE AMIDASE AMIC"/>
    <property type="match status" value="1"/>
</dbReference>
<dbReference type="InterPro" id="IPR036779">
    <property type="entry name" value="LysM_dom_sf"/>
</dbReference>
<keyword evidence="7" id="KW-0378">Hydrolase</keyword>
<dbReference type="GO" id="GO:0030288">
    <property type="term" value="C:outer membrane-bounded periplasmic space"/>
    <property type="evidence" value="ECO:0007669"/>
    <property type="project" value="TreeGrafter"/>
</dbReference>
<proteinExistence type="inferred from homology"/>
<evidence type="ECO:0000256" key="7">
    <source>
        <dbReference type="ARBA" id="ARBA00022801"/>
    </source>
</evidence>
<comment type="subcellular location">
    <subcellularLocation>
        <location evidence="2">Periplasm</location>
    </subcellularLocation>
</comment>
<dbReference type="PANTHER" id="PTHR30404">
    <property type="entry name" value="N-ACETYLMURAMOYL-L-ALANINE AMIDASE"/>
    <property type="match status" value="1"/>
</dbReference>
<dbReference type="GO" id="GO:0071555">
    <property type="term" value="P:cell wall organization"/>
    <property type="evidence" value="ECO:0007669"/>
    <property type="project" value="UniProtKB-KW"/>
</dbReference>
<evidence type="ECO:0000256" key="8">
    <source>
        <dbReference type="ARBA" id="ARBA00023316"/>
    </source>
</evidence>
<dbReference type="eggNOG" id="COG0860">
    <property type="taxonomic scope" value="Bacteria"/>
</dbReference>
<dbReference type="Gene3D" id="2.60.40.3500">
    <property type="match status" value="1"/>
</dbReference>
<dbReference type="InterPro" id="IPR018392">
    <property type="entry name" value="LysM"/>
</dbReference>
<dbReference type="Pfam" id="PF01476">
    <property type="entry name" value="LysM"/>
    <property type="match status" value="1"/>
</dbReference>
<gene>
    <name evidence="13" type="ordered locus">Thivi_4000</name>
</gene>
<dbReference type="SMART" id="SM00257">
    <property type="entry name" value="LysM"/>
    <property type="match status" value="1"/>
</dbReference>
<evidence type="ECO:0000313" key="13">
    <source>
        <dbReference type="EMBL" id="AFL75835.1"/>
    </source>
</evidence>
<sequence>MNRFIVFFLLLISLPVAGSPASVECAGVSTDDGKTRLILATTASVSHQVFTLDGPDRVVIDIADARLIGKLPEATAQDPTLIGLRSGVRNQGDLRIVLDLKHAVRIKSFSTPSADGHGHRLFVDLIPKGNAKSSGDPRRMTASTAIATANSPAAPRTGALRTAVIAIDAGHGGADPGAIGPTGIREKDVTLAIARKLASLVDKEPGMRALMIRDSDDFIGLRQRILKAREHKADIFISIHADAFNNTDAHGSSVYTLSNVGASSEAAMWLADRENSADLVGGVDISASDDLLATVLLDMTQNATIEHSTEVASAVLSYLGAVGDMHRKDVQRAGFVVLKSPDIPSLLVETAFISNADEEKRLKSNAHQQRLAQAILAGVKAYLKKFPPRGLQTASAVVSSTAGPTHSATARAPAIQASAGSRPNETRGYVVNSGDTLSGIAKRHRVSLSSLRAENGLEEGDMIRAGQVLAIPADS</sequence>
<evidence type="ECO:0000256" key="11">
    <source>
        <dbReference type="SAM" id="SignalP"/>
    </source>
</evidence>
<evidence type="ECO:0000256" key="2">
    <source>
        <dbReference type="ARBA" id="ARBA00004418"/>
    </source>
</evidence>
<dbReference type="InterPro" id="IPR021731">
    <property type="entry name" value="AMIN_dom"/>
</dbReference>
<evidence type="ECO:0000256" key="10">
    <source>
        <dbReference type="SAM" id="MobiDB-lite"/>
    </source>
</evidence>
<dbReference type="Gene3D" id="3.10.350.10">
    <property type="entry name" value="LysM domain"/>
    <property type="match status" value="1"/>
</dbReference>
<dbReference type="eggNOG" id="COG1388">
    <property type="taxonomic scope" value="Bacteria"/>
</dbReference>
<evidence type="ECO:0000313" key="14">
    <source>
        <dbReference type="Proteomes" id="UP000006062"/>
    </source>
</evidence>
<dbReference type="EMBL" id="CP003154">
    <property type="protein sequence ID" value="AFL75835.1"/>
    <property type="molecule type" value="Genomic_DNA"/>
</dbReference>
<dbReference type="KEGG" id="tvi:Thivi_4000"/>
<keyword evidence="6" id="KW-0574">Periplasm</keyword>
<dbReference type="Pfam" id="PF01520">
    <property type="entry name" value="Amidase_3"/>
    <property type="match status" value="1"/>
</dbReference>
<accession>I3YFR7</accession>
<dbReference type="GO" id="GO:0009253">
    <property type="term" value="P:peptidoglycan catabolic process"/>
    <property type="evidence" value="ECO:0007669"/>
    <property type="project" value="InterPro"/>
</dbReference>
<dbReference type="Gene3D" id="3.40.630.40">
    <property type="entry name" value="Zn-dependent exopeptidases"/>
    <property type="match status" value="1"/>
</dbReference>
<dbReference type="CDD" id="cd00118">
    <property type="entry name" value="LysM"/>
    <property type="match status" value="1"/>
</dbReference>
<keyword evidence="8" id="KW-0961">Cell wall biogenesis/degradation</keyword>
<dbReference type="SMART" id="SM00646">
    <property type="entry name" value="Ami_3"/>
    <property type="match status" value="1"/>
</dbReference>
<dbReference type="Proteomes" id="UP000006062">
    <property type="component" value="Chromosome"/>
</dbReference>
<dbReference type="CDD" id="cd02696">
    <property type="entry name" value="MurNAc-LAA"/>
    <property type="match status" value="1"/>
</dbReference>
<dbReference type="RefSeq" id="WP_014780222.1">
    <property type="nucleotide sequence ID" value="NC_018012.1"/>
</dbReference>
<dbReference type="FunFam" id="3.40.630.40:FF:000001">
    <property type="entry name" value="N-acetylmuramoyl-L-alanine amidase"/>
    <property type="match status" value="1"/>
</dbReference>
<evidence type="ECO:0000256" key="4">
    <source>
        <dbReference type="ARBA" id="ARBA00011901"/>
    </source>
</evidence>
<comment type="similarity">
    <text evidence="3">Belongs to the N-acetylmuramoyl-L-alanine amidase 3 family.</text>
</comment>
<comment type="catalytic activity">
    <reaction evidence="1">
        <text>Hydrolyzes the link between N-acetylmuramoyl residues and L-amino acid residues in certain cell-wall glycopeptides.</text>
        <dbReference type="EC" id="3.5.1.28"/>
    </reaction>
</comment>
<feature type="signal peptide" evidence="11">
    <location>
        <begin position="1"/>
        <end position="18"/>
    </location>
</feature>
<evidence type="ECO:0000256" key="5">
    <source>
        <dbReference type="ARBA" id="ARBA00022729"/>
    </source>
</evidence>
<dbReference type="AlphaFoldDB" id="I3YFR7"/>
<evidence type="ECO:0000259" key="12">
    <source>
        <dbReference type="PROSITE" id="PS51782"/>
    </source>
</evidence>
<keyword evidence="14" id="KW-1185">Reference proteome</keyword>
<reference evidence="13 14" key="1">
    <citation type="submission" date="2012-06" db="EMBL/GenBank/DDBJ databases">
        <title>Complete sequence of Thiocystis violascens DSM 198.</title>
        <authorList>
            <consortium name="US DOE Joint Genome Institute"/>
            <person name="Lucas S."/>
            <person name="Han J."/>
            <person name="Lapidus A."/>
            <person name="Cheng J.-F."/>
            <person name="Goodwin L."/>
            <person name="Pitluck S."/>
            <person name="Peters L."/>
            <person name="Ovchinnikova G."/>
            <person name="Teshima H."/>
            <person name="Detter J.C."/>
            <person name="Han C."/>
            <person name="Tapia R."/>
            <person name="Land M."/>
            <person name="Hauser L."/>
            <person name="Kyrpides N."/>
            <person name="Ivanova N."/>
            <person name="Pagani I."/>
            <person name="Vogl K."/>
            <person name="Liu Z."/>
            <person name="Frigaard N.-U."/>
            <person name="Bryant D."/>
            <person name="Woyke T."/>
        </authorList>
    </citation>
    <scope>NUCLEOTIDE SEQUENCE [LARGE SCALE GENOMIC DNA]</scope>
    <source>
        <strain evidence="14">ATCC 17096 / DSM 198 / 6111</strain>
    </source>
</reference>
<dbReference type="OrthoDB" id="9806267at2"/>
<name>I3YFR7_THIV6</name>
<evidence type="ECO:0000256" key="6">
    <source>
        <dbReference type="ARBA" id="ARBA00022764"/>
    </source>
</evidence>
<keyword evidence="5 11" id="KW-0732">Signal</keyword>
<dbReference type="SUPFAM" id="SSF53187">
    <property type="entry name" value="Zn-dependent exopeptidases"/>
    <property type="match status" value="1"/>
</dbReference>
<dbReference type="GO" id="GO:0008745">
    <property type="term" value="F:N-acetylmuramoyl-L-alanine amidase activity"/>
    <property type="evidence" value="ECO:0007669"/>
    <property type="project" value="UniProtKB-EC"/>
</dbReference>
<dbReference type="HOGENOM" id="CLU_014322_2_3_6"/>
<evidence type="ECO:0000256" key="9">
    <source>
        <dbReference type="ARBA" id="ARBA00074581"/>
    </source>
</evidence>
<organism evidence="13 14">
    <name type="scientific">Thiocystis violascens (strain ATCC 17096 / DSM 198 / 6111)</name>
    <name type="common">Chromatium violascens</name>
    <dbReference type="NCBI Taxonomy" id="765911"/>
    <lineage>
        <taxon>Bacteria</taxon>
        <taxon>Pseudomonadati</taxon>
        <taxon>Pseudomonadota</taxon>
        <taxon>Gammaproteobacteria</taxon>
        <taxon>Chromatiales</taxon>
        <taxon>Chromatiaceae</taxon>
        <taxon>Thiocystis</taxon>
    </lineage>
</organism>
<dbReference type="SUPFAM" id="SSF54106">
    <property type="entry name" value="LysM domain"/>
    <property type="match status" value="1"/>
</dbReference>